<accession>A0A4Y0BMY7</accession>
<evidence type="ECO:0000313" key="5">
    <source>
        <dbReference type="EnsemblMetazoa" id="AFUN021112-PA"/>
    </source>
</evidence>
<dbReference type="InterPro" id="IPR002919">
    <property type="entry name" value="TIL_dom"/>
</dbReference>
<evidence type="ECO:0000256" key="2">
    <source>
        <dbReference type="ARBA" id="ARBA00023157"/>
    </source>
</evidence>
<dbReference type="STRING" id="62324.A0A4Y0BMY7"/>
<dbReference type="VEuPathDB" id="VectorBase:AFUN2_005609"/>
<evidence type="ECO:0000256" key="1">
    <source>
        <dbReference type="ARBA" id="ARBA00022690"/>
    </source>
</evidence>
<dbReference type="VEuPathDB" id="VectorBase:AFUN021112"/>
<evidence type="ECO:0000259" key="4">
    <source>
        <dbReference type="Pfam" id="PF01826"/>
    </source>
</evidence>
<keyword evidence="3" id="KW-0732">Signal</keyword>
<keyword evidence="1" id="KW-0646">Protease inhibitor</keyword>
<evidence type="ECO:0000256" key="3">
    <source>
        <dbReference type="SAM" id="SignalP"/>
    </source>
</evidence>
<protein>
    <submittedName>
        <fullName evidence="5">TIL domain-containing protein</fullName>
    </submittedName>
</protein>
<proteinExistence type="predicted"/>
<name>A0A4Y0BMY7_ANOFN</name>
<dbReference type="CDD" id="cd19941">
    <property type="entry name" value="TIL"/>
    <property type="match status" value="1"/>
</dbReference>
<reference evidence="5" key="1">
    <citation type="submission" date="2020-05" db="UniProtKB">
        <authorList>
            <consortium name="EnsemblMetazoa"/>
        </authorList>
    </citation>
    <scope>IDENTIFICATION</scope>
    <source>
        <strain evidence="5">FUMOZ</strain>
    </source>
</reference>
<dbReference type="Gene3D" id="2.10.25.10">
    <property type="entry name" value="Laminin"/>
    <property type="match status" value="1"/>
</dbReference>
<dbReference type="SUPFAM" id="SSF57567">
    <property type="entry name" value="Serine protease inhibitors"/>
    <property type="match status" value="1"/>
</dbReference>
<dbReference type="EnsemblMetazoa" id="AFUN021112-RA">
    <property type="protein sequence ID" value="AFUN021112-PA"/>
    <property type="gene ID" value="AFUN021112"/>
</dbReference>
<dbReference type="Pfam" id="PF01826">
    <property type="entry name" value="TIL"/>
    <property type="match status" value="1"/>
</dbReference>
<feature type="chain" id="PRO_5021498109" evidence="3">
    <location>
        <begin position="28"/>
        <end position="103"/>
    </location>
</feature>
<feature type="signal peptide" evidence="3">
    <location>
        <begin position="1"/>
        <end position="27"/>
    </location>
</feature>
<feature type="domain" description="TIL" evidence="4">
    <location>
        <begin position="43"/>
        <end position="97"/>
    </location>
</feature>
<organism evidence="5">
    <name type="scientific">Anopheles funestus</name>
    <name type="common">African malaria mosquito</name>
    <dbReference type="NCBI Taxonomy" id="62324"/>
    <lineage>
        <taxon>Eukaryota</taxon>
        <taxon>Metazoa</taxon>
        <taxon>Ecdysozoa</taxon>
        <taxon>Arthropoda</taxon>
        <taxon>Hexapoda</taxon>
        <taxon>Insecta</taxon>
        <taxon>Pterygota</taxon>
        <taxon>Neoptera</taxon>
        <taxon>Endopterygota</taxon>
        <taxon>Diptera</taxon>
        <taxon>Nematocera</taxon>
        <taxon>Culicoidea</taxon>
        <taxon>Culicidae</taxon>
        <taxon>Anophelinae</taxon>
        <taxon>Anopheles</taxon>
    </lineage>
</organism>
<keyword evidence="2" id="KW-1015">Disulfide bond</keyword>
<dbReference type="GO" id="GO:0030414">
    <property type="term" value="F:peptidase inhibitor activity"/>
    <property type="evidence" value="ECO:0007669"/>
    <property type="project" value="UniProtKB-KW"/>
</dbReference>
<dbReference type="PANTHER" id="PTHR23259:SF70">
    <property type="entry name" value="ACCESSORY GLAND PROTEIN ACP62F-RELATED"/>
    <property type="match status" value="1"/>
</dbReference>
<dbReference type="InterPro" id="IPR036084">
    <property type="entry name" value="Ser_inhib-like_sf"/>
</dbReference>
<dbReference type="PANTHER" id="PTHR23259">
    <property type="entry name" value="RIDDLE"/>
    <property type="match status" value="1"/>
</dbReference>
<sequence length="103" mass="11276">MAYVTVGRLLPVVVLISLLAPGCNVLAQGEEEQPPPEMECNRLNESYDPCGNGCGDLTCQNVRRNDVQCSRQCHEGCFCNRGFVRSRSGSCIPSYTCAAFGRR</sequence>
<dbReference type="AlphaFoldDB" id="A0A4Y0BMY7"/>
<dbReference type="InterPro" id="IPR051368">
    <property type="entry name" value="SerProtInhib-TIL_Domain"/>
</dbReference>